<proteinExistence type="predicted"/>
<protein>
    <submittedName>
        <fullName evidence="2">Uncharacterized protein</fullName>
    </submittedName>
</protein>
<keyword evidence="1" id="KW-0732">Signal</keyword>
<feature type="signal peptide" evidence="1">
    <location>
        <begin position="1"/>
        <end position="27"/>
    </location>
</feature>
<accession>A0ABU9AS99</accession>
<reference evidence="2 3" key="1">
    <citation type="submission" date="2024-04" db="EMBL/GenBank/DDBJ databases">
        <title>Luteolibacter sp. isolated from soil.</title>
        <authorList>
            <person name="An J."/>
        </authorList>
    </citation>
    <scope>NUCLEOTIDE SEQUENCE [LARGE SCALE GENOMIC DNA]</scope>
    <source>
        <strain evidence="2 3">Y139</strain>
    </source>
</reference>
<organism evidence="2 3">
    <name type="scientific">Luteolibacter soli</name>
    <dbReference type="NCBI Taxonomy" id="3135280"/>
    <lineage>
        <taxon>Bacteria</taxon>
        <taxon>Pseudomonadati</taxon>
        <taxon>Verrucomicrobiota</taxon>
        <taxon>Verrucomicrobiia</taxon>
        <taxon>Verrucomicrobiales</taxon>
        <taxon>Verrucomicrobiaceae</taxon>
        <taxon>Luteolibacter</taxon>
    </lineage>
</organism>
<dbReference type="Proteomes" id="UP001371305">
    <property type="component" value="Unassembled WGS sequence"/>
</dbReference>
<keyword evidence="3" id="KW-1185">Reference proteome</keyword>
<evidence type="ECO:0000313" key="2">
    <source>
        <dbReference type="EMBL" id="MEK7949687.1"/>
    </source>
</evidence>
<feature type="chain" id="PRO_5047496455" evidence="1">
    <location>
        <begin position="28"/>
        <end position="596"/>
    </location>
</feature>
<sequence>MKIHIPKFFRLAVLGAAGFGLVQSLVAANLMNGNFATATSNQANYWSTAGTPPGATTGKIRGGTNGGNGWTTSYFGGAYPTDSTFATTLEVGAVRQNLSGAGNTFVAGVTYTVSMDIFGSSTYKTTSNVMWSLAFTGANTVVASDHWFSDEFTAQSVANGGNIPNDHIVTVSSGNTGFRTVTLTYTATAADAGKIIGVQLGGDTQSKYAMVGTAPTPDDYYGMMDNVTFSSNAANLQTFTSDQPAVDGQGFYLNWTIQNPAQISTLTLNSGSGPVDVKPDTDTESGVGMFFVNPTAATTYTLTLNGDLQTQLTIEAGKALSLTRDSNTRVAVAPAYEVTLSWSVQPVGASVSLSNGVSSIDVTADTDPETGLGSKTVVVPNPSTTYTLSANGSPLVATTRVLRENSNTAAFSVSSASVEDGQQITVTWTGAAGGATDWIGIYAIGETPGGSNEYSDAWNYLNGTKTAGVGPANGSMTFTMPVGNYYAVLLLNDGYVMAQGPLIFSVVSPPPVEEPLQVTSITKTENAVTLVWKSKADVTYNVYASDHLQGDPLVDWDEVGTALPSDGDDTTEFTETFGSGTPTRRFYQIEEVPAAP</sequence>
<dbReference type="RefSeq" id="WP_341403105.1">
    <property type="nucleotide sequence ID" value="NZ_JBBUKT010000001.1"/>
</dbReference>
<name>A0ABU9AS99_9BACT</name>
<evidence type="ECO:0000313" key="3">
    <source>
        <dbReference type="Proteomes" id="UP001371305"/>
    </source>
</evidence>
<comment type="caution">
    <text evidence="2">The sequence shown here is derived from an EMBL/GenBank/DDBJ whole genome shotgun (WGS) entry which is preliminary data.</text>
</comment>
<gene>
    <name evidence="2" type="ORF">WKV53_04240</name>
</gene>
<dbReference type="EMBL" id="JBBUKT010000001">
    <property type="protein sequence ID" value="MEK7949687.1"/>
    <property type="molecule type" value="Genomic_DNA"/>
</dbReference>
<evidence type="ECO:0000256" key="1">
    <source>
        <dbReference type="SAM" id="SignalP"/>
    </source>
</evidence>